<name>A0ABW1G0E5_9ACTN</name>
<dbReference type="EMBL" id="JBHSQJ010000051">
    <property type="protein sequence ID" value="MFC5908204.1"/>
    <property type="molecule type" value="Genomic_DNA"/>
</dbReference>
<evidence type="ECO:0000313" key="3">
    <source>
        <dbReference type="Proteomes" id="UP001596174"/>
    </source>
</evidence>
<keyword evidence="3" id="KW-1185">Reference proteome</keyword>
<dbReference type="RefSeq" id="WP_380583206.1">
    <property type="nucleotide sequence ID" value="NZ_JBHSQJ010000051.1"/>
</dbReference>
<sequence>MGTPLGVFTGAWFTVFGCGVLWWCGSEMRARWVLQRRGASGMARVLADPAVTGDHPDTAPLLSFHAEGHGEVVTRPRGWTTIRRTPALAADTLVAVAYDPSRPTYVTVEGSRQLRSDVFWLLLGAAFAACGTLLISAAL</sequence>
<gene>
    <name evidence="2" type="ORF">ACFP3V_13395</name>
</gene>
<evidence type="ECO:0000256" key="1">
    <source>
        <dbReference type="SAM" id="Phobius"/>
    </source>
</evidence>
<organism evidence="2 3">
    <name type="scientific">Streptacidiphilus monticola</name>
    <dbReference type="NCBI Taxonomy" id="2161674"/>
    <lineage>
        <taxon>Bacteria</taxon>
        <taxon>Bacillati</taxon>
        <taxon>Actinomycetota</taxon>
        <taxon>Actinomycetes</taxon>
        <taxon>Kitasatosporales</taxon>
        <taxon>Streptomycetaceae</taxon>
        <taxon>Streptacidiphilus</taxon>
    </lineage>
</organism>
<comment type="caution">
    <text evidence="2">The sequence shown here is derived from an EMBL/GenBank/DDBJ whole genome shotgun (WGS) entry which is preliminary data.</text>
</comment>
<keyword evidence="1" id="KW-0472">Membrane</keyword>
<reference evidence="3" key="1">
    <citation type="journal article" date="2019" name="Int. J. Syst. Evol. Microbiol.">
        <title>The Global Catalogue of Microorganisms (GCM) 10K type strain sequencing project: providing services to taxonomists for standard genome sequencing and annotation.</title>
        <authorList>
            <consortium name="The Broad Institute Genomics Platform"/>
            <consortium name="The Broad Institute Genome Sequencing Center for Infectious Disease"/>
            <person name="Wu L."/>
            <person name="Ma J."/>
        </authorList>
    </citation>
    <scope>NUCLEOTIDE SEQUENCE [LARGE SCALE GENOMIC DNA]</scope>
    <source>
        <strain evidence="3">JCM 4816</strain>
    </source>
</reference>
<accession>A0ABW1G0E5</accession>
<keyword evidence="1" id="KW-1133">Transmembrane helix</keyword>
<dbReference type="Proteomes" id="UP001596174">
    <property type="component" value="Unassembled WGS sequence"/>
</dbReference>
<protein>
    <submittedName>
        <fullName evidence="2">DUF3592 domain-containing protein</fullName>
    </submittedName>
</protein>
<evidence type="ECO:0000313" key="2">
    <source>
        <dbReference type="EMBL" id="MFC5908204.1"/>
    </source>
</evidence>
<keyword evidence="1" id="KW-0812">Transmembrane</keyword>
<feature type="transmembrane region" description="Helical" evidence="1">
    <location>
        <begin position="118"/>
        <end position="138"/>
    </location>
</feature>
<feature type="transmembrane region" description="Helical" evidence="1">
    <location>
        <begin position="6"/>
        <end position="25"/>
    </location>
</feature>
<proteinExistence type="predicted"/>